<keyword evidence="4" id="KW-1185">Reference proteome</keyword>
<gene>
    <name evidence="3" type="ORF">SA2016_3906</name>
</gene>
<feature type="domain" description="Activator of Hsp90 ATPase homologue 1/2-like C-terminal" evidence="2">
    <location>
        <begin position="12"/>
        <end position="131"/>
    </location>
</feature>
<organism evidence="3 4">
    <name type="scientific">Sinomonas atrocyanea</name>
    <dbReference type="NCBI Taxonomy" id="37927"/>
    <lineage>
        <taxon>Bacteria</taxon>
        <taxon>Bacillati</taxon>
        <taxon>Actinomycetota</taxon>
        <taxon>Actinomycetes</taxon>
        <taxon>Micrococcales</taxon>
        <taxon>Micrococcaceae</taxon>
        <taxon>Sinomonas</taxon>
    </lineage>
</organism>
<dbReference type="EMBL" id="CP014518">
    <property type="protein sequence ID" value="AMM34560.1"/>
    <property type="molecule type" value="Genomic_DNA"/>
</dbReference>
<dbReference type="InterPro" id="IPR023393">
    <property type="entry name" value="START-like_dom_sf"/>
</dbReference>
<evidence type="ECO:0000313" key="4">
    <source>
        <dbReference type="Proteomes" id="UP000070134"/>
    </source>
</evidence>
<protein>
    <submittedName>
        <fullName evidence="3">ArsR family transcriptional regulator</fullName>
    </submittedName>
</protein>
<evidence type="ECO:0000256" key="1">
    <source>
        <dbReference type="ARBA" id="ARBA00006817"/>
    </source>
</evidence>
<sequence>MNETACRVRIRCTPEALWGALTDTEVPRPWKGGETVHSSWAPEAAYELRAGGSVVALGHVIAIDPPRRLKATFDPRWDPAVVNEPPGTLEYRIEAAEEGTCELTVRITGLSGASAAAVERDTSATYLRLKEWIEAGRDQ</sequence>
<dbReference type="Proteomes" id="UP000070134">
    <property type="component" value="Chromosome"/>
</dbReference>
<dbReference type="Pfam" id="PF08327">
    <property type="entry name" value="AHSA1"/>
    <property type="match status" value="1"/>
</dbReference>
<accession>A0A127A517</accession>
<dbReference type="Gene3D" id="3.30.530.20">
    <property type="match status" value="1"/>
</dbReference>
<reference evidence="3 4" key="1">
    <citation type="submission" date="2016-02" db="EMBL/GenBank/DDBJ databases">
        <title>Complete genome of Sinomonas atrocyanea KCTC 3377.</title>
        <authorList>
            <person name="Kim K.M."/>
        </authorList>
    </citation>
    <scope>NUCLEOTIDE SEQUENCE [LARGE SCALE GENOMIC DNA]</scope>
    <source>
        <strain evidence="3 4">KCTC 3377</strain>
    </source>
</reference>
<dbReference type="KEGG" id="satk:SA2016_3906"/>
<comment type="similarity">
    <text evidence="1">Belongs to the AHA1 family.</text>
</comment>
<evidence type="ECO:0000259" key="2">
    <source>
        <dbReference type="Pfam" id="PF08327"/>
    </source>
</evidence>
<dbReference type="InterPro" id="IPR013538">
    <property type="entry name" value="ASHA1/2-like_C"/>
</dbReference>
<dbReference type="OrthoDB" id="9815653at2"/>
<evidence type="ECO:0000313" key="3">
    <source>
        <dbReference type="EMBL" id="AMM34560.1"/>
    </source>
</evidence>
<dbReference type="RefSeq" id="WP_066501399.1">
    <property type="nucleotide sequence ID" value="NZ_BJMO01000006.1"/>
</dbReference>
<dbReference type="AlphaFoldDB" id="A0A127A517"/>
<dbReference type="SUPFAM" id="SSF55961">
    <property type="entry name" value="Bet v1-like"/>
    <property type="match status" value="1"/>
</dbReference>
<proteinExistence type="inferred from homology"/>
<name>A0A127A517_9MICC</name>